<protein>
    <recommendedName>
        <fullName evidence="3">Stage 0 sporulation protein A homolog</fullName>
    </recommendedName>
</protein>
<organism evidence="1 2">
    <name type="scientific">Candidatus Gemmiger avistercoris</name>
    <dbReference type="NCBI Taxonomy" id="2838606"/>
    <lineage>
        <taxon>Bacteria</taxon>
        <taxon>Bacillati</taxon>
        <taxon>Bacillota</taxon>
        <taxon>Clostridia</taxon>
        <taxon>Eubacteriales</taxon>
        <taxon>Gemmiger</taxon>
    </lineage>
</organism>
<evidence type="ECO:0000313" key="1">
    <source>
        <dbReference type="EMBL" id="HIZ61884.1"/>
    </source>
</evidence>
<gene>
    <name evidence="1" type="ORF">H9724_03840</name>
</gene>
<evidence type="ECO:0000313" key="2">
    <source>
        <dbReference type="Proteomes" id="UP000824105"/>
    </source>
</evidence>
<comment type="caution">
    <text evidence="1">The sequence shown here is derived from an EMBL/GenBank/DDBJ whole genome shotgun (WGS) entry which is preliminary data.</text>
</comment>
<dbReference type="InterPro" id="IPR011006">
    <property type="entry name" value="CheY-like_superfamily"/>
</dbReference>
<proteinExistence type="predicted"/>
<dbReference type="EMBL" id="DXBF01000033">
    <property type="protein sequence ID" value="HIZ61884.1"/>
    <property type="molecule type" value="Genomic_DNA"/>
</dbReference>
<sequence length="269" mass="30159">MLDTLERGRMAPGKESGQERSAAGGLYVVAVFVSGIRLERECMRLYAQTHSEIHAAAILRSGRELLEQLRRGLHPQVIVLDGMLEGGVHSLMEEIRALHLDPEPALLLTAPAPGRTSAHPALQALGNCQILLKPYRMRDLFDQIYLLGAGADQYRLYRARNCCRRYLQRMHADPALSGCDYLEEMLVCALTAERPLPLVTLYQFVAQEFDTQEGSVAAAVARLSHKMQRQATPLYRDLCRRCGLEDEAVLPNGKLVRVLLELLRQESAW</sequence>
<reference evidence="1" key="1">
    <citation type="journal article" date="2021" name="PeerJ">
        <title>Extensive microbial diversity within the chicken gut microbiome revealed by metagenomics and culture.</title>
        <authorList>
            <person name="Gilroy R."/>
            <person name="Ravi A."/>
            <person name="Getino M."/>
            <person name="Pursley I."/>
            <person name="Horton D.L."/>
            <person name="Alikhan N.F."/>
            <person name="Baker D."/>
            <person name="Gharbi K."/>
            <person name="Hall N."/>
            <person name="Watson M."/>
            <person name="Adriaenssens E.M."/>
            <person name="Foster-Nyarko E."/>
            <person name="Jarju S."/>
            <person name="Secka A."/>
            <person name="Antonio M."/>
            <person name="Oren A."/>
            <person name="Chaudhuri R.R."/>
            <person name="La Ragione R."/>
            <person name="Hildebrand F."/>
            <person name="Pallen M.J."/>
        </authorList>
    </citation>
    <scope>NUCLEOTIDE SEQUENCE</scope>
    <source>
        <strain evidence="1">CHK188-11489</strain>
    </source>
</reference>
<name>A0A9D2JQ55_9FIRM</name>
<dbReference type="SUPFAM" id="SSF52172">
    <property type="entry name" value="CheY-like"/>
    <property type="match status" value="1"/>
</dbReference>
<accession>A0A9D2JQ55</accession>
<dbReference type="Gene3D" id="3.40.50.2300">
    <property type="match status" value="1"/>
</dbReference>
<evidence type="ECO:0008006" key="3">
    <source>
        <dbReference type="Google" id="ProtNLM"/>
    </source>
</evidence>
<reference evidence="1" key="2">
    <citation type="submission" date="2021-04" db="EMBL/GenBank/DDBJ databases">
        <authorList>
            <person name="Gilroy R."/>
        </authorList>
    </citation>
    <scope>NUCLEOTIDE SEQUENCE</scope>
    <source>
        <strain evidence="1">CHK188-11489</strain>
    </source>
</reference>
<dbReference type="Proteomes" id="UP000824105">
    <property type="component" value="Unassembled WGS sequence"/>
</dbReference>
<dbReference type="AlphaFoldDB" id="A0A9D2JQ55"/>